<name>A0A8T1UY72_9STRA</name>
<accession>A0A8T1UY72</accession>
<dbReference type="Proteomes" id="UP000688947">
    <property type="component" value="Unassembled WGS sequence"/>
</dbReference>
<dbReference type="EMBL" id="JAENGZ010000025">
    <property type="protein sequence ID" value="KAG6973079.1"/>
    <property type="molecule type" value="Genomic_DNA"/>
</dbReference>
<proteinExistence type="predicted"/>
<organism evidence="1 2">
    <name type="scientific">Phytophthora cactorum</name>
    <dbReference type="NCBI Taxonomy" id="29920"/>
    <lineage>
        <taxon>Eukaryota</taxon>
        <taxon>Sar</taxon>
        <taxon>Stramenopiles</taxon>
        <taxon>Oomycota</taxon>
        <taxon>Peronosporomycetes</taxon>
        <taxon>Peronosporales</taxon>
        <taxon>Peronosporaceae</taxon>
        <taxon>Phytophthora</taxon>
    </lineage>
</organism>
<reference evidence="1" key="1">
    <citation type="submission" date="2021-01" db="EMBL/GenBank/DDBJ databases">
        <title>Phytophthora aleatoria, a newly-described species from Pinus radiata is distinct from Phytophthora cactorum isolates based on comparative genomics.</title>
        <authorList>
            <person name="Mcdougal R."/>
            <person name="Panda P."/>
            <person name="Williams N."/>
            <person name="Studholme D.J."/>
        </authorList>
    </citation>
    <scope>NUCLEOTIDE SEQUENCE</scope>
    <source>
        <strain evidence="1">NZFS 3830</strain>
    </source>
</reference>
<dbReference type="AlphaFoldDB" id="A0A8T1UY72"/>
<gene>
    <name evidence="1" type="ORF">JG687_00001090</name>
</gene>
<evidence type="ECO:0000313" key="1">
    <source>
        <dbReference type="EMBL" id="KAG6973079.1"/>
    </source>
</evidence>
<sequence>MINSIEDGYSYDDGQAFCSHCEGQLLWEIRRPATDTSAVETNLLLAARTGSHANASVINGENSGDMIEEYQQAYMTKDELSLKGAASALLSTI</sequence>
<dbReference type="OrthoDB" id="129146at2759"/>
<protein>
    <submittedName>
        <fullName evidence="1">Uncharacterized protein</fullName>
    </submittedName>
</protein>
<comment type="caution">
    <text evidence="1">The sequence shown here is derived from an EMBL/GenBank/DDBJ whole genome shotgun (WGS) entry which is preliminary data.</text>
</comment>
<evidence type="ECO:0000313" key="2">
    <source>
        <dbReference type="Proteomes" id="UP000688947"/>
    </source>
</evidence>